<evidence type="ECO:0000313" key="4">
    <source>
        <dbReference type="Proteomes" id="UP000757900"/>
    </source>
</evidence>
<dbReference type="AlphaFoldDB" id="A0A929QSZ2"/>
<feature type="signal peptide" evidence="2">
    <location>
        <begin position="1"/>
        <end position="26"/>
    </location>
</feature>
<organism evidence="3 4">
    <name type="scientific">Abiotrophia defectiva</name>
    <name type="common">Streptococcus defectivus</name>
    <dbReference type="NCBI Taxonomy" id="46125"/>
    <lineage>
        <taxon>Bacteria</taxon>
        <taxon>Bacillati</taxon>
        <taxon>Bacillota</taxon>
        <taxon>Bacilli</taxon>
        <taxon>Lactobacillales</taxon>
        <taxon>Aerococcaceae</taxon>
        <taxon>Abiotrophia</taxon>
    </lineage>
</organism>
<proteinExistence type="predicted"/>
<evidence type="ECO:0000313" key="3">
    <source>
        <dbReference type="EMBL" id="MBF0934731.1"/>
    </source>
</evidence>
<evidence type="ECO:0000256" key="2">
    <source>
        <dbReference type="SAM" id="SignalP"/>
    </source>
</evidence>
<dbReference type="EMBL" id="JABZFV010000059">
    <property type="protein sequence ID" value="MBF0934731.1"/>
    <property type="molecule type" value="Genomic_DNA"/>
</dbReference>
<accession>A0A929QSZ2</accession>
<comment type="caution">
    <text evidence="3">The sequence shown here is derived from an EMBL/GenBank/DDBJ whole genome shotgun (WGS) entry which is preliminary data.</text>
</comment>
<feature type="region of interest" description="Disordered" evidence="1">
    <location>
        <begin position="27"/>
        <end position="50"/>
    </location>
</feature>
<keyword evidence="2" id="KW-0732">Signal</keyword>
<reference evidence="3" key="1">
    <citation type="submission" date="2020-04" db="EMBL/GenBank/DDBJ databases">
        <title>Deep metagenomics examines the oral microbiome during advanced dental caries in children, revealing novel taxa and co-occurrences with host molecules.</title>
        <authorList>
            <person name="Baker J.L."/>
            <person name="Morton J.T."/>
            <person name="Dinis M."/>
            <person name="Alvarez R."/>
            <person name="Tran N.C."/>
            <person name="Knight R."/>
            <person name="Edlund A."/>
        </authorList>
    </citation>
    <scope>NUCLEOTIDE SEQUENCE</scope>
    <source>
        <strain evidence="3">JCVI_23_bin.16</strain>
    </source>
</reference>
<name>A0A929QSZ2_ABIDE</name>
<sequence>MKKLHLVLASLATATSFLFAPQAAWANESDDSQESSSALSESSKELENKEQEEAFFKTLLKVEPSAIDKGQDKIFESSKNWMYEAVDGKEPPKPTERPYKIPEDWKLHPSLTKDDRRDVGYRIMTPGMKGYVNLYTLEAYATSPLKGGKLITEKELQERIESDREDALFQDKLEIDGKQFQARYEVEPNQGMACLVLYRLEDTGKEDDSVLVGALYFPLERDQDLETAIGQQVGNLKGILSQLSKDK</sequence>
<gene>
    <name evidence="3" type="ORF">HXK00_03685</name>
</gene>
<dbReference type="Proteomes" id="UP000757900">
    <property type="component" value="Unassembled WGS sequence"/>
</dbReference>
<protein>
    <submittedName>
        <fullName evidence="3">Uncharacterized protein</fullName>
    </submittedName>
</protein>
<feature type="chain" id="PRO_5037393737" evidence="2">
    <location>
        <begin position="27"/>
        <end position="247"/>
    </location>
</feature>
<evidence type="ECO:0000256" key="1">
    <source>
        <dbReference type="SAM" id="MobiDB-lite"/>
    </source>
</evidence>